<dbReference type="NCBIfam" id="TIGR00109">
    <property type="entry name" value="hemH"/>
    <property type="match status" value="1"/>
</dbReference>
<evidence type="ECO:0000256" key="3">
    <source>
        <dbReference type="ARBA" id="ARBA00022723"/>
    </source>
</evidence>
<dbReference type="Proteomes" id="UP000295510">
    <property type="component" value="Unassembled WGS sequence"/>
</dbReference>
<dbReference type="SUPFAM" id="SSF53800">
    <property type="entry name" value="Chelatase"/>
    <property type="match status" value="1"/>
</dbReference>
<dbReference type="PROSITE" id="PS00534">
    <property type="entry name" value="FERROCHELATASE"/>
    <property type="match status" value="1"/>
</dbReference>
<protein>
    <recommendedName>
        <fullName evidence="9 10">Ferrochelatase</fullName>
        <ecNumber evidence="9 10">4.98.1.1</ecNumber>
    </recommendedName>
    <alternativeName>
        <fullName evidence="9">Heme synthase</fullName>
    </alternativeName>
    <alternativeName>
        <fullName evidence="9">Protoheme ferro-lyase</fullName>
    </alternativeName>
</protein>
<dbReference type="OrthoDB" id="9809741at2"/>
<dbReference type="CDD" id="cd00419">
    <property type="entry name" value="Ferrochelatase_C"/>
    <property type="match status" value="1"/>
</dbReference>
<accession>A0A4R6UAG7</accession>
<comment type="function">
    <text evidence="9 10">Catalyzes the ferrous insertion into protoporphyrin IX.</text>
</comment>
<feature type="binding site" evidence="9">
    <location>
        <position position="209"/>
    </location>
    <ligand>
        <name>Fe(2+)</name>
        <dbReference type="ChEBI" id="CHEBI:29033"/>
    </ligand>
</feature>
<dbReference type="EC" id="4.98.1.1" evidence="9 10"/>
<gene>
    <name evidence="9" type="primary">hemH</name>
    <name evidence="11" type="ORF">DFR43_10682</name>
</gene>
<evidence type="ECO:0000256" key="10">
    <source>
        <dbReference type="RuleBase" id="RU000607"/>
    </source>
</evidence>
<dbReference type="PANTHER" id="PTHR11108">
    <property type="entry name" value="FERROCHELATASE"/>
    <property type="match status" value="1"/>
</dbReference>
<comment type="subcellular location">
    <subcellularLocation>
        <location evidence="9 10">Cytoplasm</location>
    </subcellularLocation>
</comment>
<comment type="catalytic activity">
    <reaction evidence="9 10">
        <text>heme b + 2 H(+) = protoporphyrin IX + Fe(2+)</text>
        <dbReference type="Rhea" id="RHEA:22584"/>
        <dbReference type="ChEBI" id="CHEBI:15378"/>
        <dbReference type="ChEBI" id="CHEBI:29033"/>
        <dbReference type="ChEBI" id="CHEBI:57306"/>
        <dbReference type="ChEBI" id="CHEBI:60344"/>
        <dbReference type="EC" id="4.98.1.1"/>
    </reaction>
</comment>
<dbReference type="GO" id="GO:0006783">
    <property type="term" value="P:heme biosynthetic process"/>
    <property type="evidence" value="ECO:0007669"/>
    <property type="project" value="UniProtKB-UniRule"/>
</dbReference>
<keyword evidence="6 9" id="KW-0456">Lyase</keyword>
<dbReference type="UniPathway" id="UPA00252">
    <property type="reaction ID" value="UER00325"/>
</dbReference>
<evidence type="ECO:0000313" key="12">
    <source>
        <dbReference type="Proteomes" id="UP000295510"/>
    </source>
</evidence>
<evidence type="ECO:0000256" key="7">
    <source>
        <dbReference type="ARBA" id="ARBA00023244"/>
    </source>
</evidence>
<dbReference type="PANTHER" id="PTHR11108:SF1">
    <property type="entry name" value="FERROCHELATASE, MITOCHONDRIAL"/>
    <property type="match status" value="1"/>
</dbReference>
<dbReference type="Gene3D" id="3.40.50.1400">
    <property type="match status" value="2"/>
</dbReference>
<keyword evidence="2 9" id="KW-0963">Cytoplasm</keyword>
<sequence>MAFAKEPPHTHGQPQRTGILLCNLGTPEAPTPAALRRYLGQFLSDPRVVEIPKALWWLILHGFILRRRPKASAAKYASIWRPEGSPLKVWTAKQAVLLRGYLGERGHAVEVRYAMRYGQPAIADQLDALKAAGCTRILVLPAYPQYCAATTASVYDMVFQWGQKTRTLPEFRFINHYHDDPGYIEALKTAVLKHWSTHGRPDRLVMSFHGMPERTLHLGDPYHCECHKTGRLLAEALGLEKAQYLVTFQSRFGRAKWLEPYTEPSLIALARQGVERVDVICPGFSSDCIETLEEIDQEARQAFLDAGGKVFHYIPCLNDSAEGMRALADLCERHLAGWPTRTPPDADAGQRTRERALAMGATV</sequence>
<dbReference type="HAMAP" id="MF_00323">
    <property type="entry name" value="Ferrochelatase"/>
    <property type="match status" value="1"/>
</dbReference>
<evidence type="ECO:0000256" key="1">
    <source>
        <dbReference type="ARBA" id="ARBA00007718"/>
    </source>
</evidence>
<comment type="pathway">
    <text evidence="9 10">Porphyrin-containing compound metabolism; protoheme biosynthesis; protoheme from protoporphyrin-IX: step 1/1.</text>
</comment>
<evidence type="ECO:0000313" key="11">
    <source>
        <dbReference type="EMBL" id="TDQ43511.1"/>
    </source>
</evidence>
<dbReference type="GO" id="GO:0046872">
    <property type="term" value="F:metal ion binding"/>
    <property type="evidence" value="ECO:0007669"/>
    <property type="project" value="UniProtKB-KW"/>
</dbReference>
<name>A0A4R6UAG7_9BURK</name>
<reference evidence="11 12" key="1">
    <citation type="submission" date="2019-03" db="EMBL/GenBank/DDBJ databases">
        <title>Genomic Encyclopedia of Type Strains, Phase IV (KMG-IV): sequencing the most valuable type-strain genomes for metagenomic binning, comparative biology and taxonomic classification.</title>
        <authorList>
            <person name="Goeker M."/>
        </authorList>
    </citation>
    <scope>NUCLEOTIDE SEQUENCE [LARGE SCALE GENOMIC DNA]</scope>
    <source>
        <strain evidence="11 12">DSM 19605</strain>
    </source>
</reference>
<dbReference type="InterPro" id="IPR019772">
    <property type="entry name" value="Ferrochelatase_AS"/>
</dbReference>
<dbReference type="GO" id="GO:0005737">
    <property type="term" value="C:cytoplasm"/>
    <property type="evidence" value="ECO:0007669"/>
    <property type="project" value="UniProtKB-SubCell"/>
</dbReference>
<dbReference type="InterPro" id="IPR001015">
    <property type="entry name" value="Ferrochelatase"/>
</dbReference>
<organism evidence="11 12">
    <name type="scientific">Tepidicella xavieri</name>
    <dbReference type="NCBI Taxonomy" id="360241"/>
    <lineage>
        <taxon>Bacteria</taxon>
        <taxon>Pseudomonadati</taxon>
        <taxon>Pseudomonadota</taxon>
        <taxon>Betaproteobacteria</taxon>
        <taxon>Burkholderiales</taxon>
        <taxon>Tepidicella</taxon>
    </lineage>
</organism>
<dbReference type="InterPro" id="IPR033659">
    <property type="entry name" value="Ferrochelatase_N"/>
</dbReference>
<feature type="binding site" evidence="9">
    <location>
        <position position="290"/>
    </location>
    <ligand>
        <name>Fe(2+)</name>
        <dbReference type="ChEBI" id="CHEBI:29033"/>
    </ligand>
</feature>
<evidence type="ECO:0000256" key="8">
    <source>
        <dbReference type="ARBA" id="ARBA00024536"/>
    </source>
</evidence>
<dbReference type="AlphaFoldDB" id="A0A4R6UAG7"/>
<comment type="catalytic activity">
    <reaction evidence="8">
        <text>Fe-coproporphyrin III + 2 H(+) = coproporphyrin III + Fe(2+)</text>
        <dbReference type="Rhea" id="RHEA:49572"/>
        <dbReference type="ChEBI" id="CHEBI:15378"/>
        <dbReference type="ChEBI" id="CHEBI:29033"/>
        <dbReference type="ChEBI" id="CHEBI:68438"/>
        <dbReference type="ChEBI" id="CHEBI:131725"/>
        <dbReference type="EC" id="4.99.1.9"/>
    </reaction>
    <physiologicalReaction direction="right-to-left" evidence="8">
        <dbReference type="Rhea" id="RHEA:49574"/>
    </physiologicalReaction>
</comment>
<evidence type="ECO:0000256" key="4">
    <source>
        <dbReference type="ARBA" id="ARBA00023004"/>
    </source>
</evidence>
<dbReference type="Pfam" id="PF00762">
    <property type="entry name" value="Ferrochelatase"/>
    <property type="match status" value="1"/>
</dbReference>
<keyword evidence="3 9" id="KW-0479">Metal-binding</keyword>
<keyword evidence="7 9" id="KW-0627">Porphyrin biosynthesis</keyword>
<dbReference type="RefSeq" id="WP_133596896.1">
    <property type="nucleotide sequence ID" value="NZ_SNYL01000006.1"/>
</dbReference>
<evidence type="ECO:0000256" key="2">
    <source>
        <dbReference type="ARBA" id="ARBA00022490"/>
    </source>
</evidence>
<dbReference type="EMBL" id="SNYL01000006">
    <property type="protein sequence ID" value="TDQ43511.1"/>
    <property type="molecule type" value="Genomic_DNA"/>
</dbReference>
<proteinExistence type="inferred from homology"/>
<keyword evidence="5 9" id="KW-0350">Heme biosynthesis</keyword>
<dbReference type="FunFam" id="3.40.50.1400:FF:000002">
    <property type="entry name" value="Ferrochelatase"/>
    <property type="match status" value="1"/>
</dbReference>
<comment type="similarity">
    <text evidence="1 9 10">Belongs to the ferrochelatase family.</text>
</comment>
<comment type="caution">
    <text evidence="11">The sequence shown here is derived from an EMBL/GenBank/DDBJ whole genome shotgun (WGS) entry which is preliminary data.</text>
</comment>
<dbReference type="GO" id="GO:0004325">
    <property type="term" value="F:ferrochelatase activity"/>
    <property type="evidence" value="ECO:0007669"/>
    <property type="project" value="UniProtKB-UniRule"/>
</dbReference>
<dbReference type="CDD" id="cd03411">
    <property type="entry name" value="Ferrochelatase_N"/>
    <property type="match status" value="1"/>
</dbReference>
<evidence type="ECO:0000256" key="6">
    <source>
        <dbReference type="ARBA" id="ARBA00023239"/>
    </source>
</evidence>
<evidence type="ECO:0000256" key="9">
    <source>
        <dbReference type="HAMAP-Rule" id="MF_00323"/>
    </source>
</evidence>
<dbReference type="InterPro" id="IPR033644">
    <property type="entry name" value="Ferrochelatase_C"/>
</dbReference>
<evidence type="ECO:0000256" key="5">
    <source>
        <dbReference type="ARBA" id="ARBA00023133"/>
    </source>
</evidence>
<keyword evidence="4 9" id="KW-0408">Iron</keyword>
<keyword evidence="12" id="KW-1185">Reference proteome</keyword>